<comment type="caution">
    <text evidence="2">The sequence shown here is derived from an EMBL/GenBank/DDBJ whole genome shotgun (WGS) entry which is preliminary data.</text>
</comment>
<dbReference type="Pfam" id="PF14478">
    <property type="entry name" value="DUF4430"/>
    <property type="match status" value="1"/>
</dbReference>
<sequence>MANSVANQFVDWGSEFHNPPWQANDRIAIAPGVTTVFDLLTADGVSPALNPQWQGSGASLFITGLGGVEANQGGNGYWWVYFVNGQMSAVSCAVYTLQPGDSVAWDYKHYSSGLKQAVHPPLV</sequence>
<accession>A0A1R1JCM9</accession>
<dbReference type="InterPro" id="IPR027954">
    <property type="entry name" value="Transcobalamin-like_C"/>
</dbReference>
<evidence type="ECO:0000259" key="1">
    <source>
        <dbReference type="Pfam" id="PF14478"/>
    </source>
</evidence>
<evidence type="ECO:0000313" key="3">
    <source>
        <dbReference type="Proteomes" id="UP000187194"/>
    </source>
</evidence>
<organism evidence="2 3">
    <name type="scientific">Burkholderia ubonensis</name>
    <dbReference type="NCBI Taxonomy" id="101571"/>
    <lineage>
        <taxon>Bacteria</taxon>
        <taxon>Pseudomonadati</taxon>
        <taxon>Pseudomonadota</taxon>
        <taxon>Betaproteobacteria</taxon>
        <taxon>Burkholderiales</taxon>
        <taxon>Burkholderiaceae</taxon>
        <taxon>Burkholderia</taxon>
        <taxon>Burkholderia cepacia complex</taxon>
    </lineage>
</organism>
<dbReference type="EMBL" id="MTJZ01000012">
    <property type="protein sequence ID" value="OMG73095.1"/>
    <property type="molecule type" value="Genomic_DNA"/>
</dbReference>
<gene>
    <name evidence="2" type="ORF">BW685_12785</name>
</gene>
<feature type="domain" description="Transcobalamin-like C-terminal" evidence="1">
    <location>
        <begin position="55"/>
        <end position="108"/>
    </location>
</feature>
<dbReference type="Gene3D" id="2.170.130.30">
    <property type="match status" value="1"/>
</dbReference>
<dbReference type="Proteomes" id="UP000187194">
    <property type="component" value="Unassembled WGS sequence"/>
</dbReference>
<dbReference type="RefSeq" id="WP_076476941.1">
    <property type="nucleotide sequence ID" value="NZ_MTJZ01000012.1"/>
</dbReference>
<reference evidence="2 3" key="1">
    <citation type="submission" date="2017-01" db="EMBL/GenBank/DDBJ databases">
        <title>Phylogeographic, genomic and meropenem susceptibility analysis of Burkholderia ubonensis.</title>
        <authorList>
            <person name="Price E.P."/>
            <person name="Sarovich D.S."/>
            <person name="Webb J.R."/>
            <person name="Hall C.M."/>
            <person name="Sahl J.W."/>
            <person name="Kaestli M."/>
            <person name="Mayo M."/>
            <person name="Harrington G."/>
            <person name="Baker A.L."/>
            <person name="Sidak-Loftis L.C."/>
            <person name="Lummis M."/>
            <person name="Schupp J.M."/>
            <person name="Gillece J.D."/>
            <person name="Tuanyok A."/>
            <person name="Warner J."/>
            <person name="Busch J.D."/>
            <person name="Keim P."/>
            <person name="Currie B.J."/>
            <person name="Wagner D.M."/>
        </authorList>
    </citation>
    <scope>NUCLEOTIDE SEQUENCE [LARGE SCALE GENOMIC DNA]</scope>
    <source>
        <strain evidence="2 3">A21</strain>
    </source>
</reference>
<proteinExistence type="predicted"/>
<protein>
    <recommendedName>
        <fullName evidence="1">Transcobalamin-like C-terminal domain-containing protein</fullName>
    </recommendedName>
</protein>
<dbReference type="AlphaFoldDB" id="A0A1R1JCM9"/>
<evidence type="ECO:0000313" key="2">
    <source>
        <dbReference type="EMBL" id="OMG73095.1"/>
    </source>
</evidence>
<name>A0A1R1JCM9_9BURK</name>